<comment type="caution">
    <text evidence="2">The sequence shown here is derived from an EMBL/GenBank/DDBJ whole genome shotgun (WGS) entry which is preliminary data.</text>
</comment>
<protein>
    <submittedName>
        <fullName evidence="2">Uncharacterized protein</fullName>
    </submittedName>
</protein>
<dbReference type="Proteomes" id="UP000237438">
    <property type="component" value="Unassembled WGS sequence"/>
</dbReference>
<sequence>PDLNTPDQRCRTHFSPKMHRENIEQEEQKPDIRQVQDNRKTTQYQASHNNPSQTASPYYHDPNNNNDRNHGFAPSHQNTQQYSGQPPHSIQQWPFIYQSPSGYQQGNPMPQNANNTHQTANIGRELGTLQRMYQSDMQYGGTDDDFDLCLKIFYDQCRKAGVPSVLFGEAFSIMLKGKAREFYYNRVSGRNLQFQSMISQIQQHFETHERCQQMLQKWNTLTLSKFIKQFPEKSVAQCFELLLNDMQKTQRGLAREYQSDSMIRDNLVYACRDVKECAFACFKTSITCEALCADIRAAIGTSARIADKNNSSAYNMQEDDKCEILYTDRKYFGKLRLQNNNSYPRSITHDSLNIRAKSCFVCHKVGCWSTNHSSAEQIKATEEFKKQMRDRRASFNSTKLRQFIVEFE</sequence>
<feature type="region of interest" description="Disordered" evidence="1">
    <location>
        <begin position="1"/>
        <end position="91"/>
    </location>
</feature>
<dbReference type="EMBL" id="PEDP01004896">
    <property type="protein sequence ID" value="POS82023.1"/>
    <property type="molecule type" value="Genomic_DNA"/>
</dbReference>
<feature type="non-terminal residue" evidence="2">
    <location>
        <position position="1"/>
    </location>
</feature>
<reference evidence="2 3" key="1">
    <citation type="submission" date="2017-10" db="EMBL/GenBank/DDBJ databases">
        <title>Development of genomic resources for the powdery mildew, Erysiphe pulchra.</title>
        <authorList>
            <person name="Wadl P.A."/>
            <person name="Mack B.M."/>
            <person name="Moore G."/>
            <person name="Beltz S.B."/>
        </authorList>
    </citation>
    <scope>NUCLEOTIDE SEQUENCE [LARGE SCALE GENOMIC DNA]</scope>
    <source>
        <strain evidence="2">Cflorida</strain>
    </source>
</reference>
<gene>
    <name evidence="2" type="ORF">EPUL_006628</name>
</gene>
<proteinExistence type="predicted"/>
<evidence type="ECO:0000313" key="2">
    <source>
        <dbReference type="EMBL" id="POS82023.1"/>
    </source>
</evidence>
<feature type="compositionally biased region" description="Basic and acidic residues" evidence="1">
    <location>
        <begin position="18"/>
        <end position="40"/>
    </location>
</feature>
<keyword evidence="3" id="KW-1185">Reference proteome</keyword>
<name>A0A2S4PJ23_9PEZI</name>
<feature type="compositionally biased region" description="Polar residues" evidence="1">
    <location>
        <begin position="75"/>
        <end position="91"/>
    </location>
</feature>
<evidence type="ECO:0000256" key="1">
    <source>
        <dbReference type="SAM" id="MobiDB-lite"/>
    </source>
</evidence>
<feature type="non-terminal residue" evidence="2">
    <location>
        <position position="408"/>
    </location>
</feature>
<accession>A0A2S4PJ23</accession>
<dbReference type="AlphaFoldDB" id="A0A2S4PJ23"/>
<organism evidence="2 3">
    <name type="scientific">Erysiphe pulchra</name>
    <dbReference type="NCBI Taxonomy" id="225359"/>
    <lineage>
        <taxon>Eukaryota</taxon>
        <taxon>Fungi</taxon>
        <taxon>Dikarya</taxon>
        <taxon>Ascomycota</taxon>
        <taxon>Pezizomycotina</taxon>
        <taxon>Leotiomycetes</taxon>
        <taxon>Erysiphales</taxon>
        <taxon>Erysiphaceae</taxon>
        <taxon>Erysiphe</taxon>
    </lineage>
</organism>
<feature type="compositionally biased region" description="Polar residues" evidence="1">
    <location>
        <begin position="41"/>
        <end position="66"/>
    </location>
</feature>
<evidence type="ECO:0000313" key="3">
    <source>
        <dbReference type="Proteomes" id="UP000237438"/>
    </source>
</evidence>
<dbReference type="OrthoDB" id="3564804at2759"/>